<accession>X0SRT5</accession>
<reference evidence="1" key="1">
    <citation type="journal article" date="2014" name="Front. Microbiol.">
        <title>High frequency of phylogenetically diverse reductive dehalogenase-homologous genes in deep subseafloor sedimentary metagenomes.</title>
        <authorList>
            <person name="Kawai M."/>
            <person name="Futagami T."/>
            <person name="Toyoda A."/>
            <person name="Takaki Y."/>
            <person name="Nishi S."/>
            <person name="Hori S."/>
            <person name="Arai W."/>
            <person name="Tsubouchi T."/>
            <person name="Morono Y."/>
            <person name="Uchiyama I."/>
            <person name="Ito T."/>
            <person name="Fujiyama A."/>
            <person name="Inagaki F."/>
            <person name="Takami H."/>
        </authorList>
    </citation>
    <scope>NUCLEOTIDE SEQUENCE</scope>
    <source>
        <strain evidence="1">Expedition CK06-06</strain>
    </source>
</reference>
<protein>
    <submittedName>
        <fullName evidence="1">Uncharacterized protein</fullName>
    </submittedName>
</protein>
<name>X0SRT5_9ZZZZ</name>
<organism evidence="1">
    <name type="scientific">marine sediment metagenome</name>
    <dbReference type="NCBI Taxonomy" id="412755"/>
    <lineage>
        <taxon>unclassified sequences</taxon>
        <taxon>metagenomes</taxon>
        <taxon>ecological metagenomes</taxon>
    </lineage>
</organism>
<gene>
    <name evidence="1" type="ORF">S01H1_13775</name>
</gene>
<dbReference type="AlphaFoldDB" id="X0SRT5"/>
<feature type="non-terminal residue" evidence="1">
    <location>
        <position position="33"/>
    </location>
</feature>
<dbReference type="EMBL" id="BARS01007121">
    <property type="protein sequence ID" value="GAF78602.1"/>
    <property type="molecule type" value="Genomic_DNA"/>
</dbReference>
<evidence type="ECO:0000313" key="1">
    <source>
        <dbReference type="EMBL" id="GAF78602.1"/>
    </source>
</evidence>
<proteinExistence type="predicted"/>
<sequence length="33" mass="3824">MNIPLVDLKAQYTKIKGEIDTTIRDTIEKTEFV</sequence>
<comment type="caution">
    <text evidence="1">The sequence shown here is derived from an EMBL/GenBank/DDBJ whole genome shotgun (WGS) entry which is preliminary data.</text>
</comment>